<reference evidence="6" key="1">
    <citation type="submission" date="2022-10" db="EMBL/GenBank/DDBJ databases">
        <title>Culturing micro-colonial fungi from biological soil crusts in the Mojave desert and describing Neophaeococcomyces mojavensis, and introducing the new genera and species Taxawa tesnikishii.</title>
        <authorList>
            <person name="Kurbessoian T."/>
            <person name="Stajich J.E."/>
        </authorList>
    </citation>
    <scope>NUCLEOTIDE SEQUENCE</scope>
    <source>
        <strain evidence="6">TK_35</strain>
    </source>
</reference>
<feature type="transmembrane region" description="Helical" evidence="5">
    <location>
        <begin position="240"/>
        <end position="258"/>
    </location>
</feature>
<comment type="caution">
    <text evidence="6">The sequence shown here is derived from an EMBL/GenBank/DDBJ whole genome shotgun (WGS) entry which is preliminary data.</text>
</comment>
<keyword evidence="2 5" id="KW-0812">Transmembrane</keyword>
<evidence type="ECO:0000256" key="1">
    <source>
        <dbReference type="ARBA" id="ARBA00004141"/>
    </source>
</evidence>
<dbReference type="SUPFAM" id="SSF81321">
    <property type="entry name" value="Family A G protein-coupled receptor-like"/>
    <property type="match status" value="1"/>
</dbReference>
<evidence type="ECO:0000256" key="2">
    <source>
        <dbReference type="ARBA" id="ARBA00022692"/>
    </source>
</evidence>
<dbReference type="CDD" id="cd00637">
    <property type="entry name" value="7tm_classA_rhodopsin-like"/>
    <property type="match status" value="1"/>
</dbReference>
<accession>A0AA38Y8G3</accession>
<dbReference type="Proteomes" id="UP001172681">
    <property type="component" value="Unassembled WGS sequence"/>
</dbReference>
<dbReference type="GO" id="GO:0005886">
    <property type="term" value="C:plasma membrane"/>
    <property type="evidence" value="ECO:0007669"/>
    <property type="project" value="TreeGrafter"/>
</dbReference>
<proteinExistence type="predicted"/>
<dbReference type="EMBL" id="JAPDRN010000018">
    <property type="protein sequence ID" value="KAJ9639221.1"/>
    <property type="molecule type" value="Genomic_DNA"/>
</dbReference>
<comment type="subcellular location">
    <subcellularLocation>
        <location evidence="1">Membrane</location>
        <topology evidence="1">Multi-pass membrane protein</topology>
    </subcellularLocation>
</comment>
<evidence type="ECO:0000256" key="4">
    <source>
        <dbReference type="ARBA" id="ARBA00023136"/>
    </source>
</evidence>
<feature type="transmembrane region" description="Helical" evidence="5">
    <location>
        <begin position="20"/>
        <end position="45"/>
    </location>
</feature>
<feature type="transmembrane region" description="Helical" evidence="5">
    <location>
        <begin position="142"/>
        <end position="164"/>
    </location>
</feature>
<evidence type="ECO:0000313" key="6">
    <source>
        <dbReference type="EMBL" id="KAJ9639221.1"/>
    </source>
</evidence>
<dbReference type="InterPro" id="IPR000276">
    <property type="entry name" value="GPCR_Rhodpsn"/>
</dbReference>
<keyword evidence="7" id="KW-1185">Reference proteome</keyword>
<feature type="transmembrane region" description="Helical" evidence="5">
    <location>
        <begin position="108"/>
        <end position="130"/>
    </location>
</feature>
<evidence type="ECO:0000313" key="7">
    <source>
        <dbReference type="Proteomes" id="UP001172681"/>
    </source>
</evidence>
<evidence type="ECO:0000256" key="5">
    <source>
        <dbReference type="SAM" id="Phobius"/>
    </source>
</evidence>
<keyword evidence="4 5" id="KW-0472">Membrane</keyword>
<dbReference type="Pfam" id="PF00001">
    <property type="entry name" value="7tm_1"/>
    <property type="match status" value="1"/>
</dbReference>
<dbReference type="PANTHER" id="PTHR23112">
    <property type="entry name" value="G PROTEIN-COUPLED RECEPTOR 157-RELATED"/>
    <property type="match status" value="1"/>
</dbReference>
<sequence>MSSNSTVSLSTTLDPLPPVLRHGLVAVAFFGILSLVTSLGLFSFLTYRLCVWKVRGQLKDGANQFLVLIYNLVLADIQQAMAFSLTSAYLAENKIEVEDNTTCWANGWFVSTGDLASGVFIFAIAFHTFFAVVKGRRPSGRVFYSCIAGSWIFVYTMAIIGVGIDPKLYVRAGAWCWVSHRHDAVRLWLHYFWIFTCMFGTVLVYALIFVSIQTRSRLRLGARNTAQEHDPATMKRAAKYMIIYPVVYVICTLPLAGARMASMRGMVVPYWWFCLAGSAITSCGWLDVLLYAVTRRVLVFSDRPPPADDLGLDTIGWKQSGDGFWGMTTTVTGPLGPHNVRRRVKRGALGQYTPRLRQRHSDEDHLANHPEGVITAKTTVEMHTGNIPFYAESTELSVIESDDKIEGNAQSLRPSTFRE</sequence>
<dbReference type="AlphaFoldDB" id="A0AA38Y8G3"/>
<protein>
    <recommendedName>
        <fullName evidence="8">G-protein coupled receptors family 1 profile domain-containing protein</fullName>
    </recommendedName>
</protein>
<gene>
    <name evidence="6" type="ORF">H2204_003832</name>
</gene>
<evidence type="ECO:0000256" key="3">
    <source>
        <dbReference type="ARBA" id="ARBA00022989"/>
    </source>
</evidence>
<feature type="transmembrane region" description="Helical" evidence="5">
    <location>
        <begin position="188"/>
        <end position="210"/>
    </location>
</feature>
<dbReference type="GO" id="GO:0004930">
    <property type="term" value="F:G protein-coupled receptor activity"/>
    <property type="evidence" value="ECO:0007669"/>
    <property type="project" value="InterPro"/>
</dbReference>
<evidence type="ECO:0008006" key="8">
    <source>
        <dbReference type="Google" id="ProtNLM"/>
    </source>
</evidence>
<feature type="transmembrane region" description="Helical" evidence="5">
    <location>
        <begin position="65"/>
        <end position="88"/>
    </location>
</feature>
<dbReference type="Gene3D" id="1.20.1070.10">
    <property type="entry name" value="Rhodopsin 7-helix transmembrane proteins"/>
    <property type="match status" value="1"/>
</dbReference>
<organism evidence="6 7">
    <name type="scientific">Knufia peltigerae</name>
    <dbReference type="NCBI Taxonomy" id="1002370"/>
    <lineage>
        <taxon>Eukaryota</taxon>
        <taxon>Fungi</taxon>
        <taxon>Dikarya</taxon>
        <taxon>Ascomycota</taxon>
        <taxon>Pezizomycotina</taxon>
        <taxon>Eurotiomycetes</taxon>
        <taxon>Chaetothyriomycetidae</taxon>
        <taxon>Chaetothyriales</taxon>
        <taxon>Trichomeriaceae</taxon>
        <taxon>Knufia</taxon>
    </lineage>
</organism>
<keyword evidence="3 5" id="KW-1133">Transmembrane helix</keyword>
<dbReference type="GO" id="GO:0007189">
    <property type="term" value="P:adenylate cyclase-activating G protein-coupled receptor signaling pathway"/>
    <property type="evidence" value="ECO:0007669"/>
    <property type="project" value="TreeGrafter"/>
</dbReference>
<dbReference type="PANTHER" id="PTHR23112:SF37">
    <property type="entry name" value="G PROTEIN-COUPLED RECEPTOR GPR1"/>
    <property type="match status" value="1"/>
</dbReference>
<name>A0AA38Y8G3_9EURO</name>
<feature type="transmembrane region" description="Helical" evidence="5">
    <location>
        <begin position="270"/>
        <end position="293"/>
    </location>
</feature>